<dbReference type="AlphaFoldDB" id="A0AAP5QGK8"/>
<feature type="region of interest" description="Disordered" evidence="1">
    <location>
        <begin position="46"/>
        <end position="72"/>
    </location>
</feature>
<gene>
    <name evidence="2" type="ORF">ParKJ_37370</name>
</gene>
<evidence type="ECO:0000313" key="3">
    <source>
        <dbReference type="Proteomes" id="UP001246473"/>
    </source>
</evidence>
<name>A0AAP5QGK8_9BURK</name>
<dbReference type="Proteomes" id="UP001246473">
    <property type="component" value="Unassembled WGS sequence"/>
</dbReference>
<reference evidence="2" key="1">
    <citation type="submission" date="2022-08" db="EMBL/GenBank/DDBJ databases">
        <authorList>
            <person name="Kim S.-J."/>
        </authorList>
    </citation>
    <scope>NUCLEOTIDE SEQUENCE</scope>
    <source>
        <strain evidence="2">KJ</strain>
    </source>
</reference>
<proteinExistence type="predicted"/>
<comment type="caution">
    <text evidence="2">The sequence shown here is derived from an EMBL/GenBank/DDBJ whole genome shotgun (WGS) entry which is preliminary data.</text>
</comment>
<accession>A0AAP5QGK8</accession>
<protein>
    <submittedName>
        <fullName evidence="2">Uncharacterized protein</fullName>
    </submittedName>
</protein>
<evidence type="ECO:0000256" key="1">
    <source>
        <dbReference type="SAM" id="MobiDB-lite"/>
    </source>
</evidence>
<evidence type="ECO:0000313" key="2">
    <source>
        <dbReference type="EMBL" id="MDT8843111.1"/>
    </source>
</evidence>
<organism evidence="2 3">
    <name type="scientific">Paraburkholderia fungorum</name>
    <dbReference type="NCBI Taxonomy" id="134537"/>
    <lineage>
        <taxon>Bacteria</taxon>
        <taxon>Pseudomonadati</taxon>
        <taxon>Pseudomonadota</taxon>
        <taxon>Betaproteobacteria</taxon>
        <taxon>Burkholderiales</taxon>
        <taxon>Burkholderiaceae</taxon>
        <taxon>Paraburkholderia</taxon>
    </lineage>
</organism>
<feature type="region of interest" description="Disordered" evidence="1">
    <location>
        <begin position="1"/>
        <end position="24"/>
    </location>
</feature>
<dbReference type="RefSeq" id="WP_315697504.1">
    <property type="nucleotide sequence ID" value="NZ_JANSLM010000021.1"/>
</dbReference>
<dbReference type="EMBL" id="JANSLM010000021">
    <property type="protein sequence ID" value="MDT8843111.1"/>
    <property type="molecule type" value="Genomic_DNA"/>
</dbReference>
<sequence>MNSEAGEPVGSITIPKSAEGSKRENDGFVRFGVDVVFHLDVLKPPLPKGNVSDGAPGANTRKQMSLELEDWW</sequence>